<keyword evidence="3" id="KW-1185">Reference proteome</keyword>
<evidence type="ECO:0000256" key="1">
    <source>
        <dbReference type="SAM" id="SignalP"/>
    </source>
</evidence>
<reference evidence="2 3" key="1">
    <citation type="journal article" date="2014" name="Int. J. Syst. Evol. Microbiol.">
        <title>Listeria floridensis sp. nov., Listeria aquatica sp. nov., Listeria cornellensis sp. nov., Listeria riparia sp. nov. and Listeria grandensis sp. nov., from agricultural and natural environments.</title>
        <authorList>
            <person name="den Bakker H.C."/>
            <person name="Warchocki S."/>
            <person name="Wright E.M."/>
            <person name="Allred A.F."/>
            <person name="Ahlstrom C."/>
            <person name="Manuel C.S."/>
            <person name="Stasiewicz M.J."/>
            <person name="Burrell A."/>
            <person name="Roof S."/>
            <person name="Strawn L."/>
            <person name="Fortes E.D."/>
            <person name="Nightingale K.K."/>
            <person name="Kephart D."/>
            <person name="Wiedmann M."/>
        </authorList>
    </citation>
    <scope>NUCLEOTIDE SEQUENCE [LARGE SCALE GENOMIC DNA]</scope>
    <source>
        <strain evidence="3">FSL F6-969</strain>
    </source>
</reference>
<comment type="caution">
    <text evidence="2">The sequence shown here is derived from an EMBL/GenBank/DDBJ whole genome shotgun (WGS) entry which is preliminary data.</text>
</comment>
<gene>
    <name evidence="2" type="ORF">PCORN_10897</name>
</gene>
<dbReference type="Proteomes" id="UP000019254">
    <property type="component" value="Unassembled WGS sequence"/>
</dbReference>
<sequence length="93" mass="10195">MKKGLILSILLIPTLVLFACGNDSKTYAGVELSTSDYSNVTKFEEEARNLYSLLGTFSIEKDDVDSVNKIVDSASELQGTLGKGMSKDEKKRK</sequence>
<dbReference type="EMBL" id="AODE01000019">
    <property type="protein sequence ID" value="EUJ29648.1"/>
    <property type="molecule type" value="Genomic_DNA"/>
</dbReference>
<accession>W7CA99</accession>
<evidence type="ECO:0008006" key="4">
    <source>
        <dbReference type="Google" id="ProtNLM"/>
    </source>
</evidence>
<dbReference type="RefSeq" id="WP_036079624.1">
    <property type="nucleotide sequence ID" value="NZ_AODE01000019.1"/>
</dbReference>
<dbReference type="PATRIC" id="fig|1265820.5.peg.2139"/>
<dbReference type="PROSITE" id="PS51257">
    <property type="entry name" value="PROKAR_LIPOPROTEIN"/>
    <property type="match status" value="1"/>
</dbReference>
<organism evidence="2 3">
    <name type="scientific">Listeria cornellensis FSL F6-0969</name>
    <dbReference type="NCBI Taxonomy" id="1265820"/>
    <lineage>
        <taxon>Bacteria</taxon>
        <taxon>Bacillati</taxon>
        <taxon>Bacillota</taxon>
        <taxon>Bacilli</taxon>
        <taxon>Bacillales</taxon>
        <taxon>Listeriaceae</taxon>
        <taxon>Listeria</taxon>
    </lineage>
</organism>
<keyword evidence="1" id="KW-0732">Signal</keyword>
<protein>
    <recommendedName>
        <fullName evidence="4">Lipoprotein</fullName>
    </recommendedName>
</protein>
<evidence type="ECO:0000313" key="3">
    <source>
        <dbReference type="Proteomes" id="UP000019254"/>
    </source>
</evidence>
<feature type="chain" id="PRO_5004889577" description="Lipoprotein" evidence="1">
    <location>
        <begin position="20"/>
        <end position="93"/>
    </location>
</feature>
<name>W7CA99_9LIST</name>
<evidence type="ECO:0000313" key="2">
    <source>
        <dbReference type="EMBL" id="EUJ29648.1"/>
    </source>
</evidence>
<feature type="signal peptide" evidence="1">
    <location>
        <begin position="1"/>
        <end position="19"/>
    </location>
</feature>
<dbReference type="AlphaFoldDB" id="W7CA99"/>
<proteinExistence type="predicted"/>